<name>A0A2A4FEP9_9BURK</name>
<comment type="caution">
    <text evidence="1">The sequence shown here is derived from an EMBL/GenBank/DDBJ whole genome shotgun (WGS) entry which is preliminary data.</text>
</comment>
<gene>
    <name evidence="1" type="ORF">BZL54_18160</name>
</gene>
<protein>
    <submittedName>
        <fullName evidence="1">Uncharacterized protein</fullName>
    </submittedName>
</protein>
<sequence length="119" mass="12716">MFAAGLTFRGIVVWSKTLERADPMFWRIRATGQGQCMGEAFAERGVSALAHRPEVAGDGEVRQARERSFAAPALVRRAGVRDGSAGASSSAVQMRPTTIDQVMRIRRRAVDAGLAGGEG</sequence>
<evidence type="ECO:0000313" key="2">
    <source>
        <dbReference type="Proteomes" id="UP000217994"/>
    </source>
</evidence>
<dbReference type="AlphaFoldDB" id="A0A2A4FEP9"/>
<accession>A0A2A4FEP9</accession>
<reference evidence="1 2" key="1">
    <citation type="submission" date="2017-01" db="EMBL/GenBank/DDBJ databases">
        <title>Whole-Genome Shotgun Sequencing of Two beta-Proteobacterial Species in Search of the Bulgecin Biosynthetic Cluster.</title>
        <authorList>
            <person name="Horsman M.E."/>
            <person name="Marous D.R."/>
            <person name="Li R."/>
            <person name="Oliver R.A."/>
            <person name="Byun B."/>
            <person name="Emrich S.J."/>
            <person name="Boggess B."/>
            <person name="Townsend C.A."/>
            <person name="Mobashery S."/>
        </authorList>
    </citation>
    <scope>NUCLEOTIDE SEQUENCE [LARGE SCALE GENOMIC DNA]</scope>
    <source>
        <strain evidence="1 2">ATCC 31433</strain>
    </source>
</reference>
<dbReference type="EMBL" id="MTZU01000052">
    <property type="protein sequence ID" value="PCE31150.1"/>
    <property type="molecule type" value="Genomic_DNA"/>
</dbReference>
<evidence type="ECO:0000313" key="1">
    <source>
        <dbReference type="EMBL" id="PCE31150.1"/>
    </source>
</evidence>
<organism evidence="1 2">
    <name type="scientific">Burkholderia ubonensis subsp. mesacidophila</name>
    <dbReference type="NCBI Taxonomy" id="265293"/>
    <lineage>
        <taxon>Bacteria</taxon>
        <taxon>Pseudomonadati</taxon>
        <taxon>Pseudomonadota</taxon>
        <taxon>Betaproteobacteria</taxon>
        <taxon>Burkholderiales</taxon>
        <taxon>Burkholderiaceae</taxon>
        <taxon>Burkholderia</taxon>
        <taxon>Burkholderia cepacia complex</taxon>
    </lineage>
</organism>
<proteinExistence type="predicted"/>
<dbReference type="Proteomes" id="UP000217994">
    <property type="component" value="Unassembled WGS sequence"/>
</dbReference>